<name>A0A5B0X3H5_9GAMM</name>
<feature type="active site" description="Proton acceptor" evidence="4">
    <location>
        <position position="361"/>
    </location>
</feature>
<dbReference type="PIRSF" id="PIRSF001112">
    <property type="entry name" value="Epoxide_hydrolase"/>
    <property type="match status" value="1"/>
</dbReference>
<proteinExistence type="inferred from homology"/>
<keyword evidence="3 6" id="KW-0378">Hydrolase</keyword>
<dbReference type="GO" id="GO:0097176">
    <property type="term" value="P:epoxide metabolic process"/>
    <property type="evidence" value="ECO:0007669"/>
    <property type="project" value="TreeGrafter"/>
</dbReference>
<dbReference type="InterPro" id="IPR000639">
    <property type="entry name" value="Epox_hydrolase-like"/>
</dbReference>
<comment type="similarity">
    <text evidence="1">Belongs to the peptidase S33 family.</text>
</comment>
<evidence type="ECO:0000256" key="2">
    <source>
        <dbReference type="ARBA" id="ARBA00022797"/>
    </source>
</evidence>
<evidence type="ECO:0000259" key="5">
    <source>
        <dbReference type="Pfam" id="PF06441"/>
    </source>
</evidence>
<keyword evidence="2" id="KW-0058">Aromatic hydrocarbons catabolism</keyword>
<reference evidence="6 7" key="1">
    <citation type="submission" date="2019-09" db="EMBL/GenBank/DDBJ databases">
        <authorList>
            <person name="Chen X.-Y."/>
        </authorList>
    </citation>
    <scope>NUCLEOTIDE SEQUENCE [LARGE SCALE GENOMIC DNA]</scope>
    <source>
        <strain evidence="6 7">NY5</strain>
    </source>
</reference>
<dbReference type="InterPro" id="IPR029058">
    <property type="entry name" value="AB_hydrolase_fold"/>
</dbReference>
<dbReference type="EMBL" id="VTUX01000001">
    <property type="protein sequence ID" value="KAA1193920.1"/>
    <property type="molecule type" value="Genomic_DNA"/>
</dbReference>
<evidence type="ECO:0000313" key="6">
    <source>
        <dbReference type="EMBL" id="KAA1193920.1"/>
    </source>
</evidence>
<evidence type="ECO:0000256" key="4">
    <source>
        <dbReference type="PIRSR" id="PIRSR001112-1"/>
    </source>
</evidence>
<evidence type="ECO:0000256" key="3">
    <source>
        <dbReference type="ARBA" id="ARBA00022801"/>
    </source>
</evidence>
<dbReference type="PRINTS" id="PR00412">
    <property type="entry name" value="EPOXHYDRLASE"/>
</dbReference>
<dbReference type="AlphaFoldDB" id="A0A5B0X3H5"/>
<keyword evidence="7" id="KW-1185">Reference proteome</keyword>
<dbReference type="Proteomes" id="UP000323708">
    <property type="component" value="Unassembled WGS sequence"/>
</dbReference>
<organism evidence="6 7">
    <name type="scientific">Pseudohalioglobus sediminis</name>
    <dbReference type="NCBI Taxonomy" id="2606449"/>
    <lineage>
        <taxon>Bacteria</taxon>
        <taxon>Pseudomonadati</taxon>
        <taxon>Pseudomonadota</taxon>
        <taxon>Gammaproteobacteria</taxon>
        <taxon>Cellvibrionales</taxon>
        <taxon>Halieaceae</taxon>
        <taxon>Pseudohalioglobus</taxon>
    </lineage>
</organism>
<dbReference type="Gene3D" id="3.40.50.1820">
    <property type="entry name" value="alpha/beta hydrolase"/>
    <property type="match status" value="1"/>
</dbReference>
<protein>
    <submittedName>
        <fullName evidence="6">Epoxide hydrolase 1</fullName>
    </submittedName>
</protein>
<dbReference type="PANTHER" id="PTHR21661:SF35">
    <property type="entry name" value="EPOXIDE HYDROLASE"/>
    <property type="match status" value="1"/>
</dbReference>
<dbReference type="Pfam" id="PF06441">
    <property type="entry name" value="EHN"/>
    <property type="match status" value="1"/>
</dbReference>
<accession>A0A5B0X3H5</accession>
<evidence type="ECO:0000313" key="7">
    <source>
        <dbReference type="Proteomes" id="UP000323708"/>
    </source>
</evidence>
<comment type="caution">
    <text evidence="6">The sequence shown here is derived from an EMBL/GenBank/DDBJ whole genome shotgun (WGS) entry which is preliminary data.</text>
</comment>
<dbReference type="InterPro" id="IPR016292">
    <property type="entry name" value="Epoxide_hydrolase"/>
</dbReference>
<dbReference type="SUPFAM" id="SSF53474">
    <property type="entry name" value="alpha/beta-Hydrolases"/>
    <property type="match status" value="1"/>
</dbReference>
<feature type="active site" description="Nucleophile" evidence="4">
    <location>
        <position position="179"/>
    </location>
</feature>
<feature type="active site" description="Proton donor" evidence="4">
    <location>
        <position position="310"/>
    </location>
</feature>
<evidence type="ECO:0000256" key="1">
    <source>
        <dbReference type="ARBA" id="ARBA00010088"/>
    </source>
</evidence>
<dbReference type="PANTHER" id="PTHR21661">
    <property type="entry name" value="EPOXIDE HYDROLASE 1-RELATED"/>
    <property type="match status" value="1"/>
</dbReference>
<gene>
    <name evidence="6" type="ORF">F0M18_00280</name>
</gene>
<dbReference type="RefSeq" id="WP_149609389.1">
    <property type="nucleotide sequence ID" value="NZ_VTUX01000001.1"/>
</dbReference>
<feature type="domain" description="Epoxide hydrolase N-terminal" evidence="5">
    <location>
        <begin position="5"/>
        <end position="110"/>
    </location>
</feature>
<dbReference type="GO" id="GO:0004301">
    <property type="term" value="F:epoxide hydrolase activity"/>
    <property type="evidence" value="ECO:0007669"/>
    <property type="project" value="TreeGrafter"/>
</dbReference>
<dbReference type="InterPro" id="IPR010497">
    <property type="entry name" value="Epoxide_hydro_N"/>
</dbReference>
<sequence length="383" mass="43750">MSTEIRPFTVEIDSEQLQDLRQRLAGTRWPEAETCDGWDQGVPLDYARELTTYWQQDYDWRRCEAMLNAWPNYTTTLEGLDIHFIHRRSPHEHALPLIISHGWPGSVIEFHKIIDALAEPEKYGGDAADAFHVVAPSLPGYGFSGKPAQTGISVEKIASLWGQLMARLGYDAWVAQGGDWGSMITQCIAMSETEHCLGIHINMPIVAPDPDTMDQLTPMEQAALEGMAFYNEWDSGYSKQQSTRPQTLGYGLADSPVGQMTWIVEKFHAWTDCEKDGVKHPENALTRDEMLDNVMLYWLNNCAASSARLYWESFRTPNLNPIDIPVGCSVFPCEIFRASRRWGEQRYSQIIHWNELERGGHFAAFEQPEVFIKEVRDCFRQLR</sequence>